<evidence type="ECO:0000256" key="3">
    <source>
        <dbReference type="SAM" id="SignalP"/>
    </source>
</evidence>
<dbReference type="Pfam" id="PF02018">
    <property type="entry name" value="CBM_4_9"/>
    <property type="match status" value="1"/>
</dbReference>
<sequence length="366" mass="38269">MIAKTFAAAFIAASFMAGSQASPCKASSRTTDMSTISEILPAATSTEAPATIETTFSTSGVSSVEGTTLTSSQSEINPEIPTISDGPTATTATSTTDLSSTVKEDSIDTSATSEVITTTAGTATATPTQDLSSTFEGSSTETSTGLEPTTSNTLSTKDLSFSLEESGIVISRVSTDATTTLISTAEIITTTAESPTISEETTTTTTVVAADPTFLINAGFDDETDTTQPWTMLKPETGSVSLDSTIKHEGKNSAKLGFTTASSATHVIGQELAAPIKSVVPYTVSAWVRGGSGCFGLSLRCAYKTIRTVWVESFRYNAFDQWMQISMTCRYPQHVIDMGGLYVLVEVGCVQGSTAWIDSISFTPQS</sequence>
<keyword evidence="6" id="KW-1185">Reference proteome</keyword>
<keyword evidence="3" id="KW-0732">Signal</keyword>
<evidence type="ECO:0000256" key="2">
    <source>
        <dbReference type="SAM" id="MobiDB-lite"/>
    </source>
</evidence>
<proteinExistence type="predicted"/>
<feature type="compositionally biased region" description="Low complexity" evidence="2">
    <location>
        <begin position="58"/>
        <end position="72"/>
    </location>
</feature>
<feature type="chain" id="PRO_5045322946" description="CBM-cenC domain-containing protein" evidence="3">
    <location>
        <begin position="22"/>
        <end position="366"/>
    </location>
</feature>
<dbReference type="EMBL" id="JAOQBH010000028">
    <property type="protein sequence ID" value="KAJ4114756.1"/>
    <property type="molecule type" value="Genomic_DNA"/>
</dbReference>
<dbReference type="Gene3D" id="2.60.120.260">
    <property type="entry name" value="Galactose-binding domain-like"/>
    <property type="match status" value="1"/>
</dbReference>
<protein>
    <recommendedName>
        <fullName evidence="4">CBM-cenC domain-containing protein</fullName>
    </recommendedName>
</protein>
<evidence type="ECO:0000313" key="6">
    <source>
        <dbReference type="Proteomes" id="UP001152024"/>
    </source>
</evidence>
<keyword evidence="1" id="KW-0378">Hydrolase</keyword>
<evidence type="ECO:0000259" key="4">
    <source>
        <dbReference type="Pfam" id="PF02018"/>
    </source>
</evidence>
<evidence type="ECO:0000256" key="1">
    <source>
        <dbReference type="ARBA" id="ARBA00022801"/>
    </source>
</evidence>
<organism evidence="5 6">
    <name type="scientific">Fusarium equiseti</name>
    <name type="common">Fusarium scirpi</name>
    <dbReference type="NCBI Taxonomy" id="61235"/>
    <lineage>
        <taxon>Eukaryota</taxon>
        <taxon>Fungi</taxon>
        <taxon>Dikarya</taxon>
        <taxon>Ascomycota</taxon>
        <taxon>Pezizomycotina</taxon>
        <taxon>Sordariomycetes</taxon>
        <taxon>Hypocreomycetidae</taxon>
        <taxon>Hypocreales</taxon>
        <taxon>Nectriaceae</taxon>
        <taxon>Fusarium</taxon>
        <taxon>Fusarium incarnatum-equiseti species complex</taxon>
    </lineage>
</organism>
<feature type="domain" description="CBM-cenC" evidence="4">
    <location>
        <begin position="215"/>
        <end position="330"/>
    </location>
</feature>
<accession>A0ABQ8QXR7</accession>
<dbReference type="Proteomes" id="UP001152024">
    <property type="component" value="Unassembled WGS sequence"/>
</dbReference>
<name>A0ABQ8QXR7_FUSEQ</name>
<comment type="caution">
    <text evidence="5">The sequence shown here is derived from an EMBL/GenBank/DDBJ whole genome shotgun (WGS) entry which is preliminary data.</text>
</comment>
<feature type="signal peptide" evidence="3">
    <location>
        <begin position="1"/>
        <end position="21"/>
    </location>
</feature>
<feature type="compositionally biased region" description="Low complexity" evidence="2">
    <location>
        <begin position="111"/>
        <end position="151"/>
    </location>
</feature>
<evidence type="ECO:0000313" key="5">
    <source>
        <dbReference type="EMBL" id="KAJ4114756.1"/>
    </source>
</evidence>
<feature type="region of interest" description="Disordered" evidence="2">
    <location>
        <begin position="58"/>
        <end position="153"/>
    </location>
</feature>
<gene>
    <name evidence="5" type="ORF">NW768_011310</name>
</gene>
<dbReference type="InterPro" id="IPR003305">
    <property type="entry name" value="CenC_carb-bd"/>
</dbReference>
<feature type="compositionally biased region" description="Low complexity" evidence="2">
    <location>
        <begin position="88"/>
        <end position="101"/>
    </location>
</feature>
<reference evidence="5" key="1">
    <citation type="submission" date="2022-09" db="EMBL/GenBank/DDBJ databases">
        <title>Fusarium specimens isolated from Avocado Roots.</title>
        <authorList>
            <person name="Stajich J."/>
            <person name="Roper C."/>
            <person name="Heimlech-Rivalta G."/>
        </authorList>
    </citation>
    <scope>NUCLEOTIDE SEQUENCE</scope>
    <source>
        <strain evidence="5">CF00095</strain>
    </source>
</reference>